<keyword evidence="6" id="KW-0547">Nucleotide-binding</keyword>
<keyword evidence="10" id="KW-0238">DNA-binding</keyword>
<keyword evidence="11" id="KW-0539">Nucleus</keyword>
<evidence type="ECO:0000259" key="13">
    <source>
        <dbReference type="PROSITE" id="PS50051"/>
    </source>
</evidence>
<evidence type="ECO:0000313" key="14">
    <source>
        <dbReference type="EMBL" id="KAG9392526.1"/>
    </source>
</evidence>
<evidence type="ECO:0000256" key="3">
    <source>
        <dbReference type="ARBA" id="ARBA00012551"/>
    </source>
</evidence>
<evidence type="ECO:0000256" key="9">
    <source>
        <dbReference type="ARBA" id="ARBA00022840"/>
    </source>
</evidence>
<dbReference type="Gene3D" id="2.40.50.140">
    <property type="entry name" value="Nucleic acid-binding proteins"/>
    <property type="match status" value="1"/>
</dbReference>
<dbReference type="GO" id="GO:0000727">
    <property type="term" value="P:double-strand break repair via break-induced replication"/>
    <property type="evidence" value="ECO:0007669"/>
    <property type="project" value="TreeGrafter"/>
</dbReference>
<dbReference type="EC" id="3.6.4.12" evidence="3"/>
<keyword evidence="12" id="KW-0131">Cell cycle</keyword>
<dbReference type="GO" id="GO:0042555">
    <property type="term" value="C:MCM complex"/>
    <property type="evidence" value="ECO:0007669"/>
    <property type="project" value="InterPro"/>
</dbReference>
<dbReference type="InterPro" id="IPR003593">
    <property type="entry name" value="AAA+_ATPase"/>
</dbReference>
<keyword evidence="9" id="KW-0067">ATP-binding</keyword>
<dbReference type="SUPFAM" id="SSF52540">
    <property type="entry name" value="P-loop containing nucleoside triphosphate hydrolases"/>
    <property type="match status" value="1"/>
</dbReference>
<dbReference type="InterPro" id="IPR012340">
    <property type="entry name" value="NA-bd_OB-fold"/>
</dbReference>
<comment type="subcellular location">
    <subcellularLocation>
        <location evidence="1">Nucleus</location>
    </subcellularLocation>
</comment>
<dbReference type="PRINTS" id="PR01657">
    <property type="entry name" value="MCMFAMILY"/>
</dbReference>
<dbReference type="Pfam" id="PF12619">
    <property type="entry name" value="MCM2_N"/>
    <property type="match status" value="1"/>
</dbReference>
<dbReference type="GO" id="GO:0017116">
    <property type="term" value="F:single-stranded DNA helicase activity"/>
    <property type="evidence" value="ECO:0007669"/>
    <property type="project" value="TreeGrafter"/>
</dbReference>
<feature type="domain" description="MCM C-terminal AAA(+) ATPase" evidence="13">
    <location>
        <begin position="470"/>
        <end position="675"/>
    </location>
</feature>
<dbReference type="Pfam" id="PF17207">
    <property type="entry name" value="MCM_OB"/>
    <property type="match status" value="1"/>
</dbReference>
<evidence type="ECO:0000256" key="11">
    <source>
        <dbReference type="ARBA" id="ARBA00023242"/>
    </source>
</evidence>
<dbReference type="FunFam" id="2.20.28.10:FF:000003">
    <property type="entry name" value="DNA helicase"/>
    <property type="match status" value="1"/>
</dbReference>
<name>A0A8J6BWK2_9EUKA</name>
<keyword evidence="8" id="KW-0347">Helicase</keyword>
<dbReference type="GO" id="GO:0005524">
    <property type="term" value="F:ATP binding"/>
    <property type="evidence" value="ECO:0007669"/>
    <property type="project" value="UniProtKB-KW"/>
</dbReference>
<gene>
    <name evidence="14" type="ORF">J8273_5531</name>
</gene>
<dbReference type="SMART" id="SM00350">
    <property type="entry name" value="MCM"/>
    <property type="match status" value="1"/>
</dbReference>
<keyword evidence="15" id="KW-1185">Reference proteome</keyword>
<keyword evidence="5" id="KW-0235">DNA replication</keyword>
<evidence type="ECO:0000256" key="10">
    <source>
        <dbReference type="ARBA" id="ARBA00023125"/>
    </source>
</evidence>
<evidence type="ECO:0000256" key="5">
    <source>
        <dbReference type="ARBA" id="ARBA00022705"/>
    </source>
</evidence>
<dbReference type="InterPro" id="IPR041562">
    <property type="entry name" value="MCM_lid"/>
</dbReference>
<dbReference type="SUPFAM" id="SSF50249">
    <property type="entry name" value="Nucleic acid-binding proteins"/>
    <property type="match status" value="1"/>
</dbReference>
<dbReference type="SMART" id="SM00382">
    <property type="entry name" value="AAA"/>
    <property type="match status" value="1"/>
</dbReference>
<dbReference type="Gene3D" id="2.20.28.10">
    <property type="match status" value="1"/>
</dbReference>
<dbReference type="InterPro" id="IPR033762">
    <property type="entry name" value="MCM_OB"/>
</dbReference>
<organism evidence="14 15">
    <name type="scientific">Carpediemonas membranifera</name>
    <dbReference type="NCBI Taxonomy" id="201153"/>
    <lineage>
        <taxon>Eukaryota</taxon>
        <taxon>Metamonada</taxon>
        <taxon>Carpediemonas-like organisms</taxon>
        <taxon>Carpediemonas</taxon>
    </lineage>
</organism>
<dbReference type="InterPro" id="IPR001208">
    <property type="entry name" value="MCM_dom"/>
</dbReference>
<dbReference type="Gene3D" id="3.30.1640.10">
    <property type="entry name" value="mini-chromosome maintenance (MCM) complex, chain A, domain 1"/>
    <property type="match status" value="1"/>
</dbReference>
<evidence type="ECO:0000256" key="1">
    <source>
        <dbReference type="ARBA" id="ARBA00004123"/>
    </source>
</evidence>
<dbReference type="Proteomes" id="UP000717585">
    <property type="component" value="Unassembled WGS sequence"/>
</dbReference>
<evidence type="ECO:0000313" key="15">
    <source>
        <dbReference type="Proteomes" id="UP000717585"/>
    </source>
</evidence>
<dbReference type="GO" id="GO:0003697">
    <property type="term" value="F:single-stranded DNA binding"/>
    <property type="evidence" value="ECO:0007669"/>
    <property type="project" value="TreeGrafter"/>
</dbReference>
<dbReference type="Pfam" id="PF17855">
    <property type="entry name" value="MCM_lid"/>
    <property type="match status" value="1"/>
</dbReference>
<dbReference type="GO" id="GO:0043138">
    <property type="term" value="F:3'-5' DNA helicase activity"/>
    <property type="evidence" value="ECO:0007669"/>
    <property type="project" value="TreeGrafter"/>
</dbReference>
<evidence type="ECO:0000256" key="2">
    <source>
        <dbReference type="ARBA" id="ARBA00008010"/>
    </source>
</evidence>
<evidence type="ECO:0000256" key="8">
    <source>
        <dbReference type="ARBA" id="ARBA00022806"/>
    </source>
</evidence>
<dbReference type="GO" id="GO:0016787">
    <property type="term" value="F:hydrolase activity"/>
    <property type="evidence" value="ECO:0007669"/>
    <property type="project" value="UniProtKB-KW"/>
</dbReference>
<sequence length="902" mass="100708">MARERARIMGDYGQDEDERIAGDNLDEFFAADYAENPELDNYESEGLDDEVQERITAAQVAEATRVIHERARRDIEHNRRTPAALLHMAWLDNDEDDMEQPEGVNRLRLVSRANRALLEHDLPEPSQAEETTIATDPLDGGQISPDHIIRLAQSLADIKGMPIAFSENPETQQSVYNLFLIFLTFYHEEKRESAFYRDAAQSLFNQADPSSKSPSLEVDLSHMTAMHELLPGIAVVDACESMRKLILTAAPALLPVLDQAATDFIKRNFPLYASLEEPRPFKVRFTQPENVNRMGDLCQDTVNTLVALDGVISRRSELVPCLVEATFRCQACGGDAAPVKVTDRNRVTPPRDCPHCSARNKFRLEQVESRYENFRRITLTEPPTSVEPGRMPLSVDVVLTDDLVDLGRPGELITVIGVFTDSIDPAIARMTGFPVTRTVIEANNVISPETEPHIAGLDAELERLKNEPNIEQRVCNSIAHTIHGHEDAKTAIACALFSGGNVEGSSATKRGDSHVLLIGDPGLAKSQMLMFTKKVAPRPIYTTGKGASAVGLTAAVRRDPISGEMTLQAGALVLSDRGVCIIDEFDKMSEQDRSALHEGMEQQRISINKAGINAELNARSTVVAAGNPRFGKYDVNLPLAANVELSDPILSRFDLIIVMRDTIDPDEDARLVRFVANRIAKAGVVGAALPVDEEEEDAEAEDNDFIPADLLREYIARARTIDPKIASNEDLHRFEAKYSEIRSKLGGTQNSRNLNARHMEAVIRIAKAHARMRLSAVVNRDDSDFAWRVFLNSYISQQRLSDQRGLRDRLKEYIVDERNVEMEVWREIRACTQQLYAVQLRQGKTDFTVRISLETLRRHNPPLVTNREQAVTKVLKTGNLHGTGYVREYVDKSAVLVRRFVV</sequence>
<dbReference type="PROSITE" id="PS50051">
    <property type="entry name" value="MCM_2"/>
    <property type="match status" value="1"/>
</dbReference>
<accession>A0A8J6BWK2</accession>
<keyword evidence="7" id="KW-0378">Hydrolase</keyword>
<dbReference type="GO" id="GO:1902975">
    <property type="term" value="P:mitotic DNA replication initiation"/>
    <property type="evidence" value="ECO:0007669"/>
    <property type="project" value="TreeGrafter"/>
</dbReference>
<comment type="caution">
    <text evidence="14">The sequence shown here is derived from an EMBL/GenBank/DDBJ whole genome shotgun (WGS) entry which is preliminary data.</text>
</comment>
<dbReference type="PRINTS" id="PR01658">
    <property type="entry name" value="MCMPROTEIN2"/>
</dbReference>
<evidence type="ECO:0000256" key="7">
    <source>
        <dbReference type="ARBA" id="ARBA00022801"/>
    </source>
</evidence>
<dbReference type="PANTHER" id="PTHR11630">
    <property type="entry name" value="DNA REPLICATION LICENSING FACTOR MCM FAMILY MEMBER"/>
    <property type="match status" value="1"/>
</dbReference>
<dbReference type="Pfam" id="PF00493">
    <property type="entry name" value="MCM"/>
    <property type="match status" value="1"/>
</dbReference>
<dbReference type="EMBL" id="JAHDYR010000038">
    <property type="protein sequence ID" value="KAG9392526.1"/>
    <property type="molecule type" value="Genomic_DNA"/>
</dbReference>
<evidence type="ECO:0000256" key="4">
    <source>
        <dbReference type="ARBA" id="ARBA00018925"/>
    </source>
</evidence>
<evidence type="ECO:0000256" key="6">
    <source>
        <dbReference type="ARBA" id="ARBA00022741"/>
    </source>
</evidence>
<dbReference type="Gene3D" id="3.40.50.300">
    <property type="entry name" value="P-loop containing nucleotide triphosphate hydrolases"/>
    <property type="match status" value="1"/>
</dbReference>
<dbReference type="FunFam" id="3.40.50.300:FF:001141">
    <property type="entry name" value="DNA helicase"/>
    <property type="match status" value="1"/>
</dbReference>
<dbReference type="InterPro" id="IPR008045">
    <property type="entry name" value="MCM2"/>
</dbReference>
<reference evidence="14" key="1">
    <citation type="submission" date="2021-05" db="EMBL/GenBank/DDBJ databases">
        <title>A free-living protist that lacks canonical eukaryotic 1 DNA replication and segregation systems.</title>
        <authorList>
            <person name="Salas-Leiva D.E."/>
            <person name="Tromer E.C."/>
            <person name="Curtis B.A."/>
            <person name="Jerlstrom-Hultqvist J."/>
            <person name="Kolisko M."/>
            <person name="Yi Z."/>
            <person name="Salas-Leiva J.S."/>
            <person name="Gallot-Lavallee L."/>
            <person name="Kops G.J.P.L."/>
            <person name="Archibald J.M."/>
            <person name="Simpson A.G.B."/>
            <person name="Roger A.J."/>
        </authorList>
    </citation>
    <scope>NUCLEOTIDE SEQUENCE</scope>
    <source>
        <strain evidence="14">BICM</strain>
    </source>
</reference>
<proteinExistence type="inferred from homology"/>
<dbReference type="GO" id="GO:0005634">
    <property type="term" value="C:nucleus"/>
    <property type="evidence" value="ECO:0007669"/>
    <property type="project" value="UniProtKB-SubCell"/>
</dbReference>
<protein>
    <recommendedName>
        <fullName evidence="4">DNA replication licensing factor MCM2</fullName>
        <ecNumber evidence="3">3.6.4.12</ecNumber>
    </recommendedName>
</protein>
<comment type="similarity">
    <text evidence="2">Belongs to the MCM family.</text>
</comment>
<evidence type="ECO:0000256" key="12">
    <source>
        <dbReference type="ARBA" id="ARBA00023306"/>
    </source>
</evidence>
<dbReference type="InterPro" id="IPR031327">
    <property type="entry name" value="MCM"/>
</dbReference>
<dbReference type="PANTHER" id="PTHR11630:SF44">
    <property type="entry name" value="DNA REPLICATION LICENSING FACTOR MCM2"/>
    <property type="match status" value="1"/>
</dbReference>
<dbReference type="AlphaFoldDB" id="A0A8J6BWK2"/>
<dbReference type="InterPro" id="IPR027417">
    <property type="entry name" value="P-loop_NTPase"/>
</dbReference>
<dbReference type="OrthoDB" id="844at2759"/>